<dbReference type="Pfam" id="PF04443">
    <property type="entry name" value="LuxE"/>
    <property type="match status" value="1"/>
</dbReference>
<dbReference type="AlphaFoldDB" id="A0A255IM83"/>
<dbReference type="RefSeq" id="WP_094376794.1">
    <property type="nucleotide sequence ID" value="NZ_NOKA02000002.1"/>
</dbReference>
<evidence type="ECO:0000313" key="3">
    <source>
        <dbReference type="EMBL" id="RDY32928.1"/>
    </source>
</evidence>
<dbReference type="InterPro" id="IPR007534">
    <property type="entry name" value="LuxE"/>
</dbReference>
<dbReference type="OrthoDB" id="182577at2"/>
<dbReference type="GO" id="GO:0008218">
    <property type="term" value="P:bioluminescence"/>
    <property type="evidence" value="ECO:0007669"/>
    <property type="project" value="InterPro"/>
</dbReference>
<evidence type="ECO:0000313" key="5">
    <source>
        <dbReference type="Proteomes" id="UP000247523"/>
    </source>
</evidence>
<dbReference type="GO" id="GO:0047474">
    <property type="term" value="F:long-chain fatty acid--protein ligase activity"/>
    <property type="evidence" value="ECO:0007669"/>
    <property type="project" value="InterPro"/>
</dbReference>
<dbReference type="InterPro" id="IPR042099">
    <property type="entry name" value="ANL_N_sf"/>
</dbReference>
<feature type="domain" description="Acyl-protein synthetase LuxE" evidence="1">
    <location>
        <begin position="10"/>
        <end position="372"/>
    </location>
</feature>
<accession>A0A255IM83</accession>
<dbReference type="Proteomes" id="UP000216411">
    <property type="component" value="Unassembled WGS sequence"/>
</dbReference>
<dbReference type="EMBL" id="QICS01000001">
    <property type="protein sequence ID" value="PXV95640.1"/>
    <property type="molecule type" value="Genomic_DNA"/>
</dbReference>
<gene>
    <name evidence="2" type="ORF">C8E03_101270</name>
    <name evidence="3" type="ORF">CG710_003045</name>
</gene>
<evidence type="ECO:0000313" key="2">
    <source>
        <dbReference type="EMBL" id="PXV95640.1"/>
    </source>
</evidence>
<dbReference type="Gene3D" id="3.40.50.12780">
    <property type="entry name" value="N-terminal domain of ligase-like"/>
    <property type="match status" value="1"/>
</dbReference>
<proteinExistence type="predicted"/>
<name>A0A255IM83_9FIRM</name>
<reference evidence="3 4" key="1">
    <citation type="journal article" date="2017" name="Genome Announc.">
        <title>Draft Genome Sequence of a Sporulating and Motile Strain of Lachnotalea glycerini Isolated from Water in Quebec City, Canada.</title>
        <authorList>
            <person name="Maheux A.F."/>
            <person name="Boudreau D.K."/>
            <person name="Berube E."/>
            <person name="Boissinot M."/>
            <person name="Raymond F."/>
            <person name="Brodeur S."/>
            <person name="Corbeil J."/>
            <person name="Isabel S."/>
            <person name="Omar R.F."/>
            <person name="Bergeron M.G."/>
        </authorList>
    </citation>
    <scope>NUCLEOTIDE SEQUENCE [LARGE SCALE GENOMIC DNA]</scope>
    <source>
        <strain evidence="3 4">CCRI-19302</strain>
    </source>
</reference>
<organism evidence="3 4">
    <name type="scientific">Lachnotalea glycerini</name>
    <dbReference type="NCBI Taxonomy" id="1763509"/>
    <lineage>
        <taxon>Bacteria</taxon>
        <taxon>Bacillati</taxon>
        <taxon>Bacillota</taxon>
        <taxon>Clostridia</taxon>
        <taxon>Lachnospirales</taxon>
        <taxon>Lachnospiraceae</taxon>
        <taxon>Lachnotalea</taxon>
    </lineage>
</organism>
<keyword evidence="4" id="KW-1185">Reference proteome</keyword>
<protein>
    <submittedName>
        <fullName evidence="2 3">Acyl-protein synthetase</fullName>
    </submittedName>
</protein>
<dbReference type="Proteomes" id="UP000247523">
    <property type="component" value="Unassembled WGS sequence"/>
</dbReference>
<reference evidence="3" key="3">
    <citation type="submission" date="2018-07" db="EMBL/GenBank/DDBJ databases">
        <authorList>
            <person name="Quirk P.G."/>
            <person name="Krulwich T.A."/>
        </authorList>
    </citation>
    <scope>NUCLEOTIDE SEQUENCE</scope>
    <source>
        <strain evidence="3">CCRI-19302</strain>
    </source>
</reference>
<reference evidence="2 5" key="2">
    <citation type="submission" date="2018-05" db="EMBL/GenBank/DDBJ databases">
        <title>Genomic Encyclopedia of Type Strains, Phase IV (KMG-IV): sequencing the most valuable type-strain genomes for metagenomic binning, comparative biology and taxonomic classification.</title>
        <authorList>
            <person name="Goeker M."/>
        </authorList>
    </citation>
    <scope>NUCLEOTIDE SEQUENCE [LARGE SCALE GENOMIC DNA]</scope>
    <source>
        <strain evidence="2 5">DSM 28816</strain>
    </source>
</reference>
<evidence type="ECO:0000313" key="4">
    <source>
        <dbReference type="Proteomes" id="UP000216411"/>
    </source>
</evidence>
<sequence length="378" mass="42699">MENFFEDFRDNLLEQYDTCPAYKYLCDNQGFDPNIHLNKEEDMESVPFIATTLFKKSAQMFTSLLRVPLETIDKWTVSSSTSGDPSIVGRRKCDLMQMERFNELNRGIFQPGSSQECVFYPEPEVMKSYKSEMIYGKRTESYMGNLLDSFHFNEDAIFFVKQKGNELMVDLGEFKRVIKTNDGLSHHLSLRGSTPLIYNAVNELKDEMEPVKLGANVLVHTGGGGWDGKKGTITMDAAIQRKDFVECVSQFLGIPEENFIDSYSFTENSFPITGHYSPKYKDYLFHIPKWGQVIIRDIKTLKPLHNPGDIGFIQMLNAYGTSTFAGASIIVDDIGQIVSMDECPDCKEKCMTIKIIGRVKGAEAKGCGATLNVEGEKQ</sequence>
<comment type="caution">
    <text evidence="3">The sequence shown here is derived from an EMBL/GenBank/DDBJ whole genome shotgun (WGS) entry which is preliminary data.</text>
</comment>
<evidence type="ECO:0000259" key="1">
    <source>
        <dbReference type="Pfam" id="PF04443"/>
    </source>
</evidence>
<dbReference type="EMBL" id="NOKA02000002">
    <property type="protein sequence ID" value="RDY32928.1"/>
    <property type="molecule type" value="Genomic_DNA"/>
</dbReference>